<dbReference type="InterPro" id="IPR036792">
    <property type="entry name" value="Asp_carbatrfase_reg_C_sf"/>
</dbReference>
<keyword evidence="5 7" id="KW-0862">Zinc</keyword>
<evidence type="ECO:0000313" key="10">
    <source>
        <dbReference type="EMBL" id="MCX2819930.1"/>
    </source>
</evidence>
<dbReference type="InterPro" id="IPR020545">
    <property type="entry name" value="Asp_carbamoyltransf_reg_N"/>
</dbReference>
<evidence type="ECO:0000313" key="11">
    <source>
        <dbReference type="Proteomes" id="UP001149411"/>
    </source>
</evidence>
<dbReference type="GO" id="GO:0016740">
    <property type="term" value="F:transferase activity"/>
    <property type="evidence" value="ECO:0007669"/>
    <property type="project" value="UniProtKB-KW"/>
</dbReference>
<dbReference type="InterPro" id="IPR002801">
    <property type="entry name" value="Asp_carbamoylTrfase_reg"/>
</dbReference>
<dbReference type="HAMAP" id="MF_00002">
    <property type="entry name" value="Asp_carb_tr_reg"/>
    <property type="match status" value="1"/>
</dbReference>
<dbReference type="Pfam" id="PF02748">
    <property type="entry name" value="PyrI_C"/>
    <property type="match status" value="1"/>
</dbReference>
<dbReference type="PANTHER" id="PTHR35805">
    <property type="entry name" value="ASPARTATE CARBAMOYLTRANSFERASE REGULATORY CHAIN"/>
    <property type="match status" value="1"/>
</dbReference>
<comment type="subunit">
    <text evidence="7">Contains catalytic and regulatory chains.</text>
</comment>
<comment type="caution">
    <text evidence="10">The sequence shown here is derived from an EMBL/GenBank/DDBJ whole genome shotgun (WGS) entry which is preliminary data.</text>
</comment>
<organism evidence="10 11">
    <name type="scientific">Halorutilus salinus</name>
    <dbReference type="NCBI Taxonomy" id="2487751"/>
    <lineage>
        <taxon>Archaea</taxon>
        <taxon>Methanobacteriati</taxon>
        <taxon>Methanobacteriota</taxon>
        <taxon>Stenosarchaea group</taxon>
        <taxon>Halobacteria</taxon>
        <taxon>Halorutilales</taxon>
        <taxon>Halorutilaceae</taxon>
        <taxon>Halorutilus</taxon>
    </lineage>
</organism>
<dbReference type="SUPFAM" id="SSF54893">
    <property type="entry name" value="Aspartate carbamoyltransferase, Regulatory-chain, N-terminal domain"/>
    <property type="match status" value="1"/>
</dbReference>
<feature type="binding site" evidence="7">
    <location>
        <position position="112"/>
    </location>
    <ligand>
        <name>Zn(2+)</name>
        <dbReference type="ChEBI" id="CHEBI:29105"/>
    </ligand>
</feature>
<evidence type="ECO:0000259" key="9">
    <source>
        <dbReference type="Pfam" id="PF02748"/>
    </source>
</evidence>
<keyword evidence="10" id="KW-0808">Transferase</keyword>
<evidence type="ECO:0000259" key="8">
    <source>
        <dbReference type="Pfam" id="PF01948"/>
    </source>
</evidence>
<keyword evidence="11" id="KW-1185">Reference proteome</keyword>
<dbReference type="NCBIfam" id="TIGR00240">
    <property type="entry name" value="ATCase_reg"/>
    <property type="match status" value="1"/>
</dbReference>
<gene>
    <name evidence="7 10" type="primary">pyrI</name>
    <name evidence="10" type="ORF">EGH25_11265</name>
</gene>
<dbReference type="InterPro" id="IPR020542">
    <property type="entry name" value="Asp_carbamoyltrfase_reg_C"/>
</dbReference>
<sequence length="149" mass="16439">MEELKIRPIRNGTVVDHIPRGQALNVLRVLGVDSSTRDVVSVAMNVPSDAMGRKDIVKVEDTEIDSTEADVIALIAPDATVNVVRDYEVREKYQVSMPDEIRGVLSCPNPNCITNSREPVETVFDVRDGEMRCDFCGTVLGDEIADHLV</sequence>
<evidence type="ECO:0000256" key="4">
    <source>
        <dbReference type="ARBA" id="ARBA00022723"/>
    </source>
</evidence>
<proteinExistence type="inferred from homology"/>
<dbReference type="SUPFAM" id="SSF57825">
    <property type="entry name" value="Aspartate carbamoyltransferase, Regulatory-chain, C-terminal domain"/>
    <property type="match status" value="1"/>
</dbReference>
<reference evidence="10" key="1">
    <citation type="submission" date="2022-09" db="EMBL/GenBank/DDBJ databases">
        <title>Haloadaptaus new haloarchaeum isolated from saline soil.</title>
        <authorList>
            <person name="Duran-Viseras A."/>
            <person name="Sanchez-Porro C."/>
            <person name="Ventosa A."/>
        </authorList>
    </citation>
    <scope>NUCLEOTIDE SEQUENCE</scope>
    <source>
        <strain evidence="10">F3-133</strain>
    </source>
</reference>
<feature type="binding site" evidence="7">
    <location>
        <position position="107"/>
    </location>
    <ligand>
        <name>Zn(2+)</name>
        <dbReference type="ChEBI" id="CHEBI:29105"/>
    </ligand>
</feature>
<evidence type="ECO:0000256" key="2">
    <source>
        <dbReference type="ARBA" id="ARBA00010498"/>
    </source>
</evidence>
<comment type="function">
    <text evidence="1 7">Involved in allosteric regulation of aspartate carbamoyltransferase.</text>
</comment>
<dbReference type="Proteomes" id="UP001149411">
    <property type="component" value="Unassembled WGS sequence"/>
</dbReference>
<dbReference type="Gene3D" id="2.30.30.20">
    <property type="entry name" value="Aspartate carbamoyltransferase regulatory subunit, C-terminal domain"/>
    <property type="match status" value="1"/>
</dbReference>
<comment type="cofactor">
    <cofactor evidence="7">
        <name>Zn(2+)</name>
        <dbReference type="ChEBI" id="CHEBI:29105"/>
    </cofactor>
    <text evidence="7">Binds 1 zinc ion per subunit.</text>
</comment>
<keyword evidence="4 7" id="KW-0479">Metal-binding</keyword>
<protein>
    <recommendedName>
        <fullName evidence="3 7">Aspartate carbamoyltransferase regulatory chain</fullName>
    </recommendedName>
</protein>
<feature type="domain" description="Aspartate carbamoyltransferase regulatory subunit N-terminal" evidence="8">
    <location>
        <begin position="4"/>
        <end position="95"/>
    </location>
</feature>
<dbReference type="PANTHER" id="PTHR35805:SF1">
    <property type="entry name" value="ASPARTATE CARBAMOYLTRANSFERASE REGULATORY CHAIN"/>
    <property type="match status" value="1"/>
</dbReference>
<accession>A0A9Q4C4Z9</accession>
<dbReference type="InterPro" id="IPR036793">
    <property type="entry name" value="Asp_carbatrfase_reg_N_sf"/>
</dbReference>
<dbReference type="GO" id="GO:0046872">
    <property type="term" value="F:metal ion binding"/>
    <property type="evidence" value="ECO:0007669"/>
    <property type="project" value="UniProtKB-KW"/>
</dbReference>
<evidence type="ECO:0000256" key="3">
    <source>
        <dbReference type="ARBA" id="ARBA00021764"/>
    </source>
</evidence>
<dbReference type="AlphaFoldDB" id="A0A9Q4C4Z9"/>
<name>A0A9Q4C4Z9_9EURY</name>
<keyword evidence="6 7" id="KW-0665">Pyrimidine biosynthesis</keyword>
<feature type="domain" description="Aspartate carbamoyltransferase regulatory subunit C-terminal" evidence="9">
    <location>
        <begin position="100"/>
        <end position="142"/>
    </location>
</feature>
<dbReference type="Pfam" id="PF01948">
    <property type="entry name" value="PyrI"/>
    <property type="match status" value="1"/>
</dbReference>
<dbReference type="RefSeq" id="WP_266088634.1">
    <property type="nucleotide sequence ID" value="NZ_RKLV01000014.1"/>
</dbReference>
<dbReference type="EMBL" id="RKLV01000014">
    <property type="protein sequence ID" value="MCX2819930.1"/>
    <property type="molecule type" value="Genomic_DNA"/>
</dbReference>
<dbReference type="GO" id="GO:0006221">
    <property type="term" value="P:pyrimidine nucleotide biosynthetic process"/>
    <property type="evidence" value="ECO:0007669"/>
    <property type="project" value="UniProtKB-UniRule"/>
</dbReference>
<evidence type="ECO:0000256" key="5">
    <source>
        <dbReference type="ARBA" id="ARBA00022833"/>
    </source>
</evidence>
<evidence type="ECO:0000256" key="7">
    <source>
        <dbReference type="HAMAP-Rule" id="MF_00002"/>
    </source>
</evidence>
<evidence type="ECO:0000256" key="6">
    <source>
        <dbReference type="ARBA" id="ARBA00022975"/>
    </source>
</evidence>
<feature type="binding site" evidence="7">
    <location>
        <position position="136"/>
    </location>
    <ligand>
        <name>Zn(2+)</name>
        <dbReference type="ChEBI" id="CHEBI:29105"/>
    </ligand>
</feature>
<dbReference type="GO" id="GO:0009347">
    <property type="term" value="C:aspartate carbamoyltransferase complex"/>
    <property type="evidence" value="ECO:0007669"/>
    <property type="project" value="InterPro"/>
</dbReference>
<comment type="similarity">
    <text evidence="2 7">Belongs to the PyrI family.</text>
</comment>
<feature type="binding site" evidence="7">
    <location>
        <position position="133"/>
    </location>
    <ligand>
        <name>Zn(2+)</name>
        <dbReference type="ChEBI" id="CHEBI:29105"/>
    </ligand>
</feature>
<dbReference type="Gene3D" id="3.30.70.140">
    <property type="entry name" value="Aspartate carbamoyltransferase regulatory subunit, N-terminal domain"/>
    <property type="match status" value="1"/>
</dbReference>
<dbReference type="GO" id="GO:0006207">
    <property type="term" value="P:'de novo' pyrimidine nucleobase biosynthetic process"/>
    <property type="evidence" value="ECO:0007669"/>
    <property type="project" value="InterPro"/>
</dbReference>
<evidence type="ECO:0000256" key="1">
    <source>
        <dbReference type="ARBA" id="ARBA00002565"/>
    </source>
</evidence>